<evidence type="ECO:0000313" key="1">
    <source>
        <dbReference type="EMBL" id="KAJ2978010.1"/>
    </source>
</evidence>
<evidence type="ECO:0000313" key="2">
    <source>
        <dbReference type="Proteomes" id="UP001143910"/>
    </source>
</evidence>
<protein>
    <submittedName>
        <fullName evidence="1">Uncharacterized protein</fullName>
    </submittedName>
</protein>
<dbReference type="Proteomes" id="UP001143910">
    <property type="component" value="Unassembled WGS sequence"/>
</dbReference>
<gene>
    <name evidence="1" type="ORF">NQ176_g4050</name>
</gene>
<comment type="caution">
    <text evidence="1">The sequence shown here is derived from an EMBL/GenBank/DDBJ whole genome shotgun (WGS) entry which is preliminary data.</text>
</comment>
<sequence>MPPGRRRNRQVEDEESEEDVRQTQQQNGNDSEAEAETGDEGSDDEDPHRGADEQLAKKLVRYALSCEYSRTPIRRDGIKERVLGNQGRAFKRVFALGQKQLRAIWGMELRELPVREKMSLQEKRQAMKSNTQPKTGSGAYILTSVLPAAYRSAVILPPSNVPTLESEATYLAFYTMVVSLIWLNAGELSDPKLMRYLLRFNADRNVGAEKTEITLKRMERQGYVVRKVDRPPIGHEGELTVTWHVGPRGREEIGLDGVMGFVREVYGQDDNDLERKLHASLGIKQPREAGTADADGDTVM</sequence>
<reference evidence="1" key="1">
    <citation type="submission" date="2022-08" db="EMBL/GenBank/DDBJ databases">
        <title>Genome Sequence of Lecanicillium fungicola.</title>
        <authorList>
            <person name="Buettner E."/>
        </authorList>
    </citation>
    <scope>NUCLEOTIDE SEQUENCE</scope>
    <source>
        <strain evidence="1">Babe33</strain>
    </source>
</reference>
<name>A0ACC1NGB4_9HYPO</name>
<dbReference type="EMBL" id="JANJQO010000416">
    <property type="protein sequence ID" value="KAJ2978010.1"/>
    <property type="molecule type" value="Genomic_DNA"/>
</dbReference>
<organism evidence="1 2">
    <name type="scientific">Zarea fungicola</name>
    <dbReference type="NCBI Taxonomy" id="93591"/>
    <lineage>
        <taxon>Eukaryota</taxon>
        <taxon>Fungi</taxon>
        <taxon>Dikarya</taxon>
        <taxon>Ascomycota</taxon>
        <taxon>Pezizomycotina</taxon>
        <taxon>Sordariomycetes</taxon>
        <taxon>Hypocreomycetidae</taxon>
        <taxon>Hypocreales</taxon>
        <taxon>Cordycipitaceae</taxon>
        <taxon>Zarea</taxon>
    </lineage>
</organism>
<accession>A0ACC1NGB4</accession>
<proteinExistence type="predicted"/>
<keyword evidence="2" id="KW-1185">Reference proteome</keyword>